<proteinExistence type="predicted"/>
<dbReference type="AlphaFoldDB" id="A0A645CA44"/>
<sequence length="120" mass="13322">MYPLWGLHGSMPAALHIRLVGYAGFEREKGTFPITAIWHAAYGLSPGVACPRVVPVQAPDAFDDLLFADVEGTMVFDVLLQLLHHHFVPLVQQQRFRMCSQKTGKACQKARCGEISSRDV</sequence>
<protein>
    <submittedName>
        <fullName evidence="1">Uncharacterized protein</fullName>
    </submittedName>
</protein>
<organism evidence="1">
    <name type="scientific">bioreactor metagenome</name>
    <dbReference type="NCBI Taxonomy" id="1076179"/>
    <lineage>
        <taxon>unclassified sequences</taxon>
        <taxon>metagenomes</taxon>
        <taxon>ecological metagenomes</taxon>
    </lineage>
</organism>
<evidence type="ECO:0000313" key="1">
    <source>
        <dbReference type="EMBL" id="MPM73778.1"/>
    </source>
</evidence>
<reference evidence="1" key="1">
    <citation type="submission" date="2019-08" db="EMBL/GenBank/DDBJ databases">
        <authorList>
            <person name="Kucharzyk K."/>
            <person name="Murdoch R.W."/>
            <person name="Higgins S."/>
            <person name="Loffler F."/>
        </authorList>
    </citation>
    <scope>NUCLEOTIDE SEQUENCE</scope>
</reference>
<comment type="caution">
    <text evidence="1">The sequence shown here is derived from an EMBL/GenBank/DDBJ whole genome shotgun (WGS) entry which is preliminary data.</text>
</comment>
<accession>A0A645CA44</accession>
<dbReference type="EMBL" id="VSSQ01025561">
    <property type="protein sequence ID" value="MPM73778.1"/>
    <property type="molecule type" value="Genomic_DNA"/>
</dbReference>
<gene>
    <name evidence="1" type="ORF">SDC9_120763</name>
</gene>
<name>A0A645CA44_9ZZZZ</name>